<proteinExistence type="predicted"/>
<dbReference type="InterPro" id="IPR003748">
    <property type="entry name" value="DUF169"/>
</dbReference>
<dbReference type="PANTHER" id="PTHR37954:SF3">
    <property type="entry name" value="DUF169 DOMAIN-CONTAINING PROTEIN"/>
    <property type="match status" value="1"/>
</dbReference>
<name>A0A075GCT1_9EURY</name>
<dbReference type="AlphaFoldDB" id="A0A075GCT1"/>
<organism evidence="1">
    <name type="scientific">uncultured marine group II/III euryarchaeote KM3_110_C01</name>
    <dbReference type="NCBI Taxonomy" id="1457851"/>
    <lineage>
        <taxon>Archaea</taxon>
        <taxon>Methanobacteriati</taxon>
        <taxon>Methanobacteriota</taxon>
        <taxon>environmental samples</taxon>
    </lineage>
</organism>
<dbReference type="Pfam" id="PF02596">
    <property type="entry name" value="DUF169"/>
    <property type="match status" value="1"/>
</dbReference>
<protein>
    <submittedName>
        <fullName evidence="1">Uncharacterized protein</fullName>
    </submittedName>
</protein>
<reference evidence="1" key="1">
    <citation type="journal article" date="2014" name="Genome Biol. Evol.">
        <title>Pangenome evidence for extensive interdomain horizontal transfer affecting lineage core and shell genes in uncultured planktonic thaumarchaeota and euryarchaeota.</title>
        <authorList>
            <person name="Deschamps P."/>
            <person name="Zivanovic Y."/>
            <person name="Moreira D."/>
            <person name="Rodriguez-Valera F."/>
            <person name="Lopez-Garcia P."/>
        </authorList>
    </citation>
    <scope>NUCLEOTIDE SEQUENCE</scope>
</reference>
<sequence length="228" mass="24881">MNAATQLVEILELERHPVAVAFLDTPPEDLPRTEQMAAAGCGYWKRAADGEAFYTEATDHYGCPIGAHTHGIDLPEEQGAELEDVIGTMVELEYLEMQEVAEIPRREEPFGVVSYAPLAETTFEPDVVLVRGSARQMMVLAEAAHAAGVASHSSMVGRPTCAAIPEVMQSGLSATNLGCIGNRVYTELGDDELYFAFAGLQLEKIVERLSTIVNANKQLETYHRERVS</sequence>
<dbReference type="EMBL" id="KF900564">
    <property type="protein sequence ID" value="AIE99472.1"/>
    <property type="molecule type" value="Genomic_DNA"/>
</dbReference>
<dbReference type="PANTHER" id="PTHR37954">
    <property type="entry name" value="BLL4979 PROTEIN"/>
    <property type="match status" value="1"/>
</dbReference>
<evidence type="ECO:0000313" key="1">
    <source>
        <dbReference type="EMBL" id="AIE99472.1"/>
    </source>
</evidence>
<accession>A0A075GCT1</accession>